<evidence type="ECO:0000313" key="4">
    <source>
        <dbReference type="Proteomes" id="UP000184290"/>
    </source>
</evidence>
<evidence type="ECO:0000259" key="2">
    <source>
        <dbReference type="PROSITE" id="PS51782"/>
    </source>
</evidence>
<reference evidence="3 4" key="1">
    <citation type="submission" date="2016-11" db="EMBL/GenBank/DDBJ databases">
        <authorList>
            <person name="Varghese N."/>
            <person name="Submissions S."/>
        </authorList>
    </citation>
    <scope>NUCLEOTIDE SEQUENCE [LARGE SCALE GENOMIC DNA]</scope>
    <source>
        <strain evidence="3 4">DSM 21988</strain>
    </source>
</reference>
<feature type="domain" description="LysM" evidence="2">
    <location>
        <begin position="340"/>
        <end position="389"/>
    </location>
</feature>
<dbReference type="InterPro" id="IPR036779">
    <property type="entry name" value="LysM_dom_sf"/>
</dbReference>
<evidence type="ECO:0000313" key="3">
    <source>
        <dbReference type="EMBL" id="SHI67478.1"/>
    </source>
</evidence>
<organism evidence="3 4">
    <name type="scientific">Aureimonas altamirensis DSM 21988</name>
    <dbReference type="NCBI Taxonomy" id="1121026"/>
    <lineage>
        <taxon>Bacteria</taxon>
        <taxon>Pseudomonadati</taxon>
        <taxon>Pseudomonadota</taxon>
        <taxon>Alphaproteobacteria</taxon>
        <taxon>Hyphomicrobiales</taxon>
        <taxon>Aurantimonadaceae</taxon>
        <taxon>Aureimonas</taxon>
    </lineage>
</organism>
<dbReference type="InterPro" id="IPR018392">
    <property type="entry name" value="LysM"/>
</dbReference>
<protein>
    <submittedName>
        <fullName evidence="3">Nucleoid-associated protein YgaU, contains BON and LysM domains</fullName>
    </submittedName>
</protein>
<name>A0ABY1I663_9HYPH</name>
<dbReference type="CDD" id="cd00118">
    <property type="entry name" value="LysM"/>
    <property type="match status" value="1"/>
</dbReference>
<dbReference type="Gene3D" id="3.10.350.10">
    <property type="entry name" value="LysM domain"/>
    <property type="match status" value="1"/>
</dbReference>
<dbReference type="PROSITE" id="PS51782">
    <property type="entry name" value="LYSM"/>
    <property type="match status" value="1"/>
</dbReference>
<dbReference type="Pfam" id="PF01476">
    <property type="entry name" value="LysM"/>
    <property type="match status" value="1"/>
</dbReference>
<dbReference type="PANTHER" id="PTHR34700:SF4">
    <property type="entry name" value="PHAGE-LIKE ELEMENT PBSX PROTEIN XKDP"/>
    <property type="match status" value="1"/>
</dbReference>
<sequence length="400" mass="40805">MKRKSGVLFATAAMVGVAGLVAGYMHFGNARTLPTGQVTLAKVSPEAPAPLAGQAPAATPPAQNVPAQAAAPASSNVPSFDVVRVEPDGSAVLAGRAAPDTDVRIVEAGRVIATARTNAQGEFAVTLDVPLAVGEHQIHLETGEGEAVLASVESAIVSIPMPGRDSELLVLLEQPDAPSRVISAPSAQTPQIASVAPDAGQAGAMAPTAPAADPNAPAIGAVEIEGDQIYVAGTASKGAKVRLYLNDAFVAEAPIGSKREFLASARQAVPVGTHVVRADVVDKAGSVVARAEVPFERPDREHVAAVAASPALPGMSAAEKADATLASNGEPAGGLQEVDGRVIIRKGDTLWRISRENYGVGSRYTVIYLANGDQIRNPDLIYPGQVFRMPADEAAQATGG</sequence>
<dbReference type="EMBL" id="FQZC01000001">
    <property type="protein sequence ID" value="SHI67478.1"/>
    <property type="molecule type" value="Genomic_DNA"/>
</dbReference>
<keyword evidence="4" id="KW-1185">Reference proteome</keyword>
<dbReference type="InterPro" id="IPR052196">
    <property type="entry name" value="Bact_Kbp"/>
</dbReference>
<dbReference type="RefSeq" id="WP_060601623.1">
    <property type="nucleotide sequence ID" value="NZ_FQZC01000001.1"/>
</dbReference>
<proteinExistence type="predicted"/>
<feature type="region of interest" description="Disordered" evidence="1">
    <location>
        <begin position="50"/>
        <end position="71"/>
    </location>
</feature>
<gene>
    <name evidence="3" type="ORF">SAMN02745911_0824</name>
</gene>
<dbReference type="PANTHER" id="PTHR34700">
    <property type="entry name" value="POTASSIUM BINDING PROTEIN KBP"/>
    <property type="match status" value="1"/>
</dbReference>
<dbReference type="Proteomes" id="UP000184290">
    <property type="component" value="Unassembled WGS sequence"/>
</dbReference>
<evidence type="ECO:0000256" key="1">
    <source>
        <dbReference type="SAM" id="MobiDB-lite"/>
    </source>
</evidence>
<comment type="caution">
    <text evidence="3">The sequence shown here is derived from an EMBL/GenBank/DDBJ whole genome shotgun (WGS) entry which is preliminary data.</text>
</comment>
<accession>A0ABY1I663</accession>
<dbReference type="SMART" id="SM00257">
    <property type="entry name" value="LysM"/>
    <property type="match status" value="1"/>
</dbReference>